<dbReference type="PANTHER" id="PTHR35271:SF1">
    <property type="entry name" value="ABC TRANSPORTER, SUBSTRATE-BINDING LIPOPROTEIN"/>
    <property type="match status" value="1"/>
</dbReference>
<dbReference type="AlphaFoldDB" id="A0A0V8QF94"/>
<evidence type="ECO:0000313" key="2">
    <source>
        <dbReference type="EMBL" id="KSV59275.1"/>
    </source>
</evidence>
<dbReference type="RefSeq" id="WP_058352505.1">
    <property type="nucleotide sequence ID" value="NZ_CABMMD010000149.1"/>
</dbReference>
<dbReference type="PANTHER" id="PTHR35271">
    <property type="entry name" value="ABC TRANSPORTER, SUBSTRATE-BINDING LIPOPROTEIN-RELATED"/>
    <property type="match status" value="1"/>
</dbReference>
<evidence type="ECO:0000256" key="1">
    <source>
        <dbReference type="SAM" id="SignalP"/>
    </source>
</evidence>
<dbReference type="Gene3D" id="3.40.50.2300">
    <property type="match status" value="2"/>
</dbReference>
<dbReference type="PROSITE" id="PS51257">
    <property type="entry name" value="PROKAR_LIPOPROTEIN"/>
    <property type="match status" value="1"/>
</dbReference>
<name>A0A0V8QF94_9FIRM</name>
<keyword evidence="3" id="KW-1185">Reference proteome</keyword>
<dbReference type="InterPro" id="IPR028082">
    <property type="entry name" value="Peripla_BP_I"/>
</dbReference>
<sequence>MKKSIAILLATMLCAASLTGCGNQTASSTSTASPAYTIGISQIAPHGSLDNCREGFIAGLASEGFVEGENLVIDYKNAEGEPSNATMISETFVSKKYDLIGAIATPTAMAAFNATQESQIPVIFTAVSDPVAAEIVASLEEPGTNCTGTSDALPLEPQMKMIRDFLPEAKTIGILYTTSEVNSLTHLEKFKELAPKYGFTIEAIGVSNQSEIPLAMDTLVTKCDVINNFTDNNVVNNLETVLAKAQDAGIPVFGSEEEQVKKGCVAAQNIDYFALGEKTGKMAARVLKGENPAGIPVEVISDSLPVANQEALAFYGITVPEEYKSNISYLAADE</sequence>
<proteinExistence type="predicted"/>
<reference evidence="2 3" key="1">
    <citation type="submission" date="2015-11" db="EMBL/GenBank/DDBJ databases">
        <title>Butyribacter intestini gen. nov., sp. nov., a butyric acid-producing bacterium of the family Lachnospiraceae isolated from the human faeces.</title>
        <authorList>
            <person name="Zou Y."/>
            <person name="Xue W."/>
            <person name="Luo G."/>
            <person name="Lv M."/>
        </authorList>
    </citation>
    <scope>NUCLEOTIDE SEQUENCE [LARGE SCALE GENOMIC DNA]</scope>
    <source>
        <strain evidence="2 3">ACET-33324</strain>
    </source>
</reference>
<organism evidence="2 3">
    <name type="scientific">Acetivibrio ethanolgignens</name>
    <dbReference type="NCBI Taxonomy" id="290052"/>
    <lineage>
        <taxon>Bacteria</taxon>
        <taxon>Bacillati</taxon>
        <taxon>Bacillota</taxon>
        <taxon>Clostridia</taxon>
        <taxon>Eubacteriales</taxon>
        <taxon>Oscillospiraceae</taxon>
        <taxon>Acetivibrio</taxon>
    </lineage>
</organism>
<protein>
    <submittedName>
        <fullName evidence="2">ABC transporter substrate-binding protein</fullName>
    </submittedName>
</protein>
<comment type="caution">
    <text evidence="2">The sequence shown here is derived from an EMBL/GenBank/DDBJ whole genome shotgun (WGS) entry which is preliminary data.</text>
</comment>
<dbReference type="EMBL" id="LNAM01000149">
    <property type="protein sequence ID" value="KSV59275.1"/>
    <property type="molecule type" value="Genomic_DNA"/>
</dbReference>
<feature type="signal peptide" evidence="1">
    <location>
        <begin position="1"/>
        <end position="26"/>
    </location>
</feature>
<gene>
    <name evidence="2" type="ORF">ASU35_09760</name>
</gene>
<dbReference type="Pfam" id="PF04392">
    <property type="entry name" value="ABC_sub_bind"/>
    <property type="match status" value="1"/>
</dbReference>
<dbReference type="CDD" id="cd06325">
    <property type="entry name" value="PBP1_ABC_unchar_transporter"/>
    <property type="match status" value="1"/>
</dbReference>
<dbReference type="InterPro" id="IPR007487">
    <property type="entry name" value="ABC_transpt-TYRBP-like"/>
</dbReference>
<keyword evidence="1" id="KW-0732">Signal</keyword>
<dbReference type="Proteomes" id="UP000054874">
    <property type="component" value="Unassembled WGS sequence"/>
</dbReference>
<feature type="chain" id="PRO_5006894293" evidence="1">
    <location>
        <begin position="27"/>
        <end position="334"/>
    </location>
</feature>
<accession>A0A0V8QF94</accession>
<dbReference type="SUPFAM" id="SSF53822">
    <property type="entry name" value="Periplasmic binding protein-like I"/>
    <property type="match status" value="1"/>
</dbReference>
<dbReference type="OrthoDB" id="9776955at2"/>
<dbReference type="STRING" id="290052.ASU35_09760"/>
<evidence type="ECO:0000313" key="3">
    <source>
        <dbReference type="Proteomes" id="UP000054874"/>
    </source>
</evidence>